<dbReference type="SUPFAM" id="SSF57701">
    <property type="entry name" value="Zn2/Cys6 DNA-binding domain"/>
    <property type="match status" value="1"/>
</dbReference>
<dbReference type="InterPro" id="IPR007219">
    <property type="entry name" value="XnlR_reg_dom"/>
</dbReference>
<evidence type="ECO:0000313" key="8">
    <source>
        <dbReference type="EMBL" id="KAG5757480.1"/>
    </source>
</evidence>
<feature type="domain" description="Zn(2)-C6 fungal-type" evidence="7">
    <location>
        <begin position="257"/>
        <end position="291"/>
    </location>
</feature>
<protein>
    <recommendedName>
        <fullName evidence="7">Zn(2)-C6 fungal-type domain-containing protein</fullName>
    </recommendedName>
</protein>
<dbReference type="PROSITE" id="PS50048">
    <property type="entry name" value="ZN2_CY6_FUNGAL_2"/>
    <property type="match status" value="1"/>
</dbReference>
<dbReference type="AlphaFoldDB" id="A0A9P7HI88"/>
<evidence type="ECO:0000313" key="9">
    <source>
        <dbReference type="Proteomes" id="UP000750502"/>
    </source>
</evidence>
<feature type="compositionally biased region" description="Basic and acidic residues" evidence="6">
    <location>
        <begin position="329"/>
        <end position="340"/>
    </location>
</feature>
<dbReference type="GO" id="GO:0006351">
    <property type="term" value="P:DNA-templated transcription"/>
    <property type="evidence" value="ECO:0007669"/>
    <property type="project" value="InterPro"/>
</dbReference>
<dbReference type="CDD" id="cd00067">
    <property type="entry name" value="GAL4"/>
    <property type="match status" value="1"/>
</dbReference>
<dbReference type="Pfam" id="PF00172">
    <property type="entry name" value="Zn_clus"/>
    <property type="match status" value="1"/>
</dbReference>
<comment type="caution">
    <text evidence="8">The sequence shown here is derived from an EMBL/GenBank/DDBJ whole genome shotgun (WGS) entry which is preliminary data.</text>
</comment>
<dbReference type="SMART" id="SM00066">
    <property type="entry name" value="GAL4"/>
    <property type="match status" value="1"/>
</dbReference>
<dbReference type="PANTHER" id="PTHR31668">
    <property type="entry name" value="GLUCOSE TRANSPORT TRANSCRIPTION REGULATOR RGT1-RELATED-RELATED"/>
    <property type="match status" value="1"/>
</dbReference>
<evidence type="ECO:0000256" key="4">
    <source>
        <dbReference type="ARBA" id="ARBA00023163"/>
    </source>
</evidence>
<reference evidence="8" key="1">
    <citation type="journal article" date="2020" name="bioRxiv">
        <title>Historical genomics reveals the evolutionary mechanisms behind multiple outbreaks of the host-specific coffee wilt pathogen Fusarium xylarioides.</title>
        <authorList>
            <person name="Peck D."/>
            <person name="Nowell R.W."/>
            <person name="Flood J."/>
            <person name="Ryan M.J."/>
            <person name="Barraclough T.G."/>
        </authorList>
    </citation>
    <scope>NUCLEOTIDE SEQUENCE</scope>
    <source>
        <strain evidence="8">IMI 127659i</strain>
    </source>
</reference>
<feature type="region of interest" description="Disordered" evidence="6">
    <location>
        <begin position="319"/>
        <end position="380"/>
    </location>
</feature>
<evidence type="ECO:0000256" key="3">
    <source>
        <dbReference type="ARBA" id="ARBA00023125"/>
    </source>
</evidence>
<dbReference type="GO" id="GO:0003677">
    <property type="term" value="F:DNA binding"/>
    <property type="evidence" value="ECO:0007669"/>
    <property type="project" value="UniProtKB-KW"/>
</dbReference>
<dbReference type="GO" id="GO:0000981">
    <property type="term" value="F:DNA-binding transcription factor activity, RNA polymerase II-specific"/>
    <property type="evidence" value="ECO:0007669"/>
    <property type="project" value="InterPro"/>
</dbReference>
<proteinExistence type="predicted"/>
<keyword evidence="2" id="KW-0805">Transcription regulation</keyword>
<feature type="compositionally biased region" description="Basic and acidic residues" evidence="6">
    <location>
        <begin position="103"/>
        <end position="129"/>
    </location>
</feature>
<evidence type="ECO:0000256" key="6">
    <source>
        <dbReference type="SAM" id="MobiDB-lite"/>
    </source>
</evidence>
<dbReference type="Proteomes" id="UP000750502">
    <property type="component" value="Unassembled WGS sequence"/>
</dbReference>
<feature type="compositionally biased region" description="Polar residues" evidence="6">
    <location>
        <begin position="206"/>
        <end position="219"/>
    </location>
</feature>
<evidence type="ECO:0000256" key="1">
    <source>
        <dbReference type="ARBA" id="ARBA00022723"/>
    </source>
</evidence>
<reference evidence="8" key="2">
    <citation type="submission" date="2020-10" db="EMBL/GenBank/DDBJ databases">
        <authorList>
            <person name="Peck L.D."/>
            <person name="Nowell R.W."/>
            <person name="Flood J."/>
            <person name="Ryan M.J."/>
            <person name="Barraclough T.G."/>
        </authorList>
    </citation>
    <scope>NUCLEOTIDE SEQUENCE</scope>
    <source>
        <strain evidence="8">IMI 127659i</strain>
    </source>
</reference>
<feature type="compositionally biased region" description="Polar residues" evidence="6">
    <location>
        <begin position="354"/>
        <end position="366"/>
    </location>
</feature>
<keyword evidence="4" id="KW-0804">Transcription</keyword>
<dbReference type="PROSITE" id="PS00463">
    <property type="entry name" value="ZN2_CY6_FUNGAL_1"/>
    <property type="match status" value="1"/>
</dbReference>
<dbReference type="CDD" id="cd12148">
    <property type="entry name" value="fungal_TF_MHR"/>
    <property type="match status" value="1"/>
</dbReference>
<feature type="region of interest" description="Disordered" evidence="6">
    <location>
        <begin position="178"/>
        <end position="219"/>
    </location>
</feature>
<evidence type="ECO:0000259" key="7">
    <source>
        <dbReference type="PROSITE" id="PS50048"/>
    </source>
</evidence>
<sequence length="810" mass="89143">MVVVPQDTSSEIPEQESLISSRVAQGLIWWNAVISRLITGTIEALRLSILISAYCVDLTIVLTPVAMSTKLENEAEDANISYPSPGTEAMEAGPFYNTSGRDVPQDHQEHEHHESHHEPHHEQSDHHAPEQVQHVQVPEHNQNDLQPPEPETPQQHVPRPANLEELQLAAQLGQGLAGAPMMSATDPNMNVEDPNLRSIMPHPDPEQQQTPSYVHDTPTSDQMVSHAMSVSVGPPMGPQYPIDNSIPPRKRSKVSRACDECRRKKIKCDAQSDTGDAPCSSCARSSIRCLFSRVPQKRGPSKGYIKELADRIHSIENKLESDGGLSQDDIDRLFSTDRPRQSQGEDAARKRPFSSISTNDFVTPSRQMPWGSDHRMQASPGTSEAYSAYNNNNNSLAPQATPIMPDSTPSKPPVAAMDVSMPDAHETVDVDESMLQSYLSTVGPVYPILPSTKSRMQALLAQCPTSVQNAFANALPAVVGSGGDTKLASLLLMERESDETHATQATYIVHAQTLLLLIIDADWRSSPTLPYLLSRAVGLANSINLWRYTPVELVLESDSDSDDQLSVRIWWSLILMDRWHAVGKGKPPMIPDNSTVAPPGLEKILGDVCFYLARLSKLLNCLWQAIFTLQLGMSTTEEIVARILADYVENYREDLPAHILATSHPVVHLAYWHCKLMVVLLTPGATPTETLWPTKEVINLLFANEHLRSPLVNHFVSLITMSLAKLVKIDKSREEATQLIKDIVEKPNEMWNGVRDKLSEFLRPTSSVEAAASQGLQHLADLATAHEGIAPGGDDISFGPSLASGYLDMA</sequence>
<dbReference type="SMART" id="SM00906">
    <property type="entry name" value="Fungal_trans"/>
    <property type="match status" value="1"/>
</dbReference>
<dbReference type="InterPro" id="IPR036864">
    <property type="entry name" value="Zn2-C6_fun-type_DNA-bd_sf"/>
</dbReference>
<dbReference type="EMBL" id="JADFTT010001190">
    <property type="protein sequence ID" value="KAG5757480.1"/>
    <property type="molecule type" value="Genomic_DNA"/>
</dbReference>
<gene>
    <name evidence="8" type="ORF">H9Q72_014378</name>
</gene>
<accession>A0A9P7HI88</accession>
<feature type="region of interest" description="Disordered" evidence="6">
    <location>
        <begin position="78"/>
        <end position="130"/>
    </location>
</feature>
<dbReference type="PANTHER" id="PTHR31668:SF26">
    <property type="entry name" value="GLUCOSE TRANSPORT TRANSCRIPTION REGULATOR RGT1-RELATED"/>
    <property type="match status" value="1"/>
</dbReference>
<evidence type="ECO:0000256" key="5">
    <source>
        <dbReference type="ARBA" id="ARBA00023242"/>
    </source>
</evidence>
<name>A0A9P7HI88_9HYPO</name>
<evidence type="ECO:0000256" key="2">
    <source>
        <dbReference type="ARBA" id="ARBA00023015"/>
    </source>
</evidence>
<dbReference type="OrthoDB" id="5426978at2759"/>
<keyword evidence="3" id="KW-0238">DNA-binding</keyword>
<dbReference type="InterPro" id="IPR001138">
    <property type="entry name" value="Zn2Cys6_DnaBD"/>
</dbReference>
<keyword evidence="1" id="KW-0479">Metal-binding</keyword>
<dbReference type="InterPro" id="IPR050797">
    <property type="entry name" value="Carb_Metab_Trans_Reg"/>
</dbReference>
<keyword evidence="9" id="KW-1185">Reference proteome</keyword>
<dbReference type="Gene3D" id="4.10.240.10">
    <property type="entry name" value="Zn(2)-C6 fungal-type DNA-binding domain"/>
    <property type="match status" value="1"/>
</dbReference>
<dbReference type="GO" id="GO:0008270">
    <property type="term" value="F:zinc ion binding"/>
    <property type="evidence" value="ECO:0007669"/>
    <property type="project" value="InterPro"/>
</dbReference>
<keyword evidence="5" id="KW-0539">Nucleus</keyword>
<organism evidence="8 9">
    <name type="scientific">Fusarium xylarioides</name>
    <dbReference type="NCBI Taxonomy" id="221167"/>
    <lineage>
        <taxon>Eukaryota</taxon>
        <taxon>Fungi</taxon>
        <taxon>Dikarya</taxon>
        <taxon>Ascomycota</taxon>
        <taxon>Pezizomycotina</taxon>
        <taxon>Sordariomycetes</taxon>
        <taxon>Hypocreomycetidae</taxon>
        <taxon>Hypocreales</taxon>
        <taxon>Nectriaceae</taxon>
        <taxon>Fusarium</taxon>
        <taxon>Fusarium fujikuroi species complex</taxon>
    </lineage>
</organism>